<comment type="function">
    <text evidence="1">Involved in a late step of protoheme IX synthesis.</text>
</comment>
<feature type="transmembrane region" description="Helical" evidence="11">
    <location>
        <begin position="41"/>
        <end position="62"/>
    </location>
</feature>
<name>A0A4Q0YNT5_9GAMM</name>
<proteinExistence type="predicted"/>
<evidence type="ECO:0000256" key="9">
    <source>
        <dbReference type="ARBA" id="ARBA00023244"/>
    </source>
</evidence>
<evidence type="ECO:0000256" key="5">
    <source>
        <dbReference type="ARBA" id="ARBA00022519"/>
    </source>
</evidence>
<dbReference type="GO" id="GO:0005886">
    <property type="term" value="C:plasma membrane"/>
    <property type="evidence" value="ECO:0007669"/>
    <property type="project" value="UniProtKB-SubCell"/>
</dbReference>
<evidence type="ECO:0000313" key="14">
    <source>
        <dbReference type="Proteomes" id="UP000290287"/>
    </source>
</evidence>
<keyword evidence="4" id="KW-1003">Cell membrane</keyword>
<dbReference type="PANTHER" id="PTHR12558:SF13">
    <property type="entry name" value="CELL DIVISION CYCLE PROTEIN 27 HOMOLOG"/>
    <property type="match status" value="1"/>
</dbReference>
<evidence type="ECO:0000256" key="4">
    <source>
        <dbReference type="ARBA" id="ARBA00022475"/>
    </source>
</evidence>
<dbReference type="GO" id="GO:0006779">
    <property type="term" value="P:porphyrin-containing compound biosynthetic process"/>
    <property type="evidence" value="ECO:0007669"/>
    <property type="project" value="UniProtKB-KW"/>
</dbReference>
<evidence type="ECO:0000259" key="12">
    <source>
        <dbReference type="Pfam" id="PF07219"/>
    </source>
</evidence>
<comment type="caution">
    <text evidence="13">The sequence shown here is derived from an EMBL/GenBank/DDBJ whole genome shotgun (WGS) entry which is preliminary data.</text>
</comment>
<evidence type="ECO:0000313" key="13">
    <source>
        <dbReference type="EMBL" id="RXJ72622.1"/>
    </source>
</evidence>
<dbReference type="SMART" id="SM00028">
    <property type="entry name" value="TPR"/>
    <property type="match status" value="4"/>
</dbReference>
<accession>A0A4Q0YNT5</accession>
<keyword evidence="7 11" id="KW-1133">Transmembrane helix</keyword>
<dbReference type="InterPro" id="IPR005254">
    <property type="entry name" value="Heme_biosyn_assoc_TPR_pro"/>
</dbReference>
<dbReference type="AlphaFoldDB" id="A0A4Q0YNT5"/>
<dbReference type="PANTHER" id="PTHR12558">
    <property type="entry name" value="CELL DIVISION CYCLE 16,23,27"/>
    <property type="match status" value="1"/>
</dbReference>
<dbReference type="RefSeq" id="WP_129122844.1">
    <property type="nucleotide sequence ID" value="NZ_PEIB01000017.1"/>
</dbReference>
<keyword evidence="6 11" id="KW-0812">Transmembrane</keyword>
<feature type="domain" description="HemY N-terminal" evidence="12">
    <location>
        <begin position="26"/>
        <end position="132"/>
    </location>
</feature>
<dbReference type="InterPro" id="IPR010817">
    <property type="entry name" value="HemY_N"/>
</dbReference>
<evidence type="ECO:0000256" key="3">
    <source>
        <dbReference type="ARBA" id="ARBA00004744"/>
    </source>
</evidence>
<gene>
    <name evidence="13" type="ORF">CS022_14325</name>
</gene>
<keyword evidence="8 11" id="KW-0472">Membrane</keyword>
<evidence type="ECO:0000256" key="8">
    <source>
        <dbReference type="ARBA" id="ARBA00023136"/>
    </source>
</evidence>
<evidence type="ECO:0000256" key="2">
    <source>
        <dbReference type="ARBA" id="ARBA00004429"/>
    </source>
</evidence>
<dbReference type="PROSITE" id="PS50005">
    <property type="entry name" value="TPR"/>
    <property type="match status" value="1"/>
</dbReference>
<keyword evidence="5" id="KW-0997">Cell inner membrane</keyword>
<dbReference type="Pfam" id="PF07219">
    <property type="entry name" value="HemY_N"/>
    <property type="match status" value="1"/>
</dbReference>
<organism evidence="13 14">
    <name type="scientific">Veronia nyctiphanis</name>
    <dbReference type="NCBI Taxonomy" id="1278244"/>
    <lineage>
        <taxon>Bacteria</taxon>
        <taxon>Pseudomonadati</taxon>
        <taxon>Pseudomonadota</taxon>
        <taxon>Gammaproteobacteria</taxon>
        <taxon>Vibrionales</taxon>
        <taxon>Vibrionaceae</taxon>
        <taxon>Veronia</taxon>
    </lineage>
</organism>
<protein>
    <submittedName>
        <fullName evidence="13">Heme biosynthesis protein HemY</fullName>
    </submittedName>
</protein>
<evidence type="ECO:0000256" key="6">
    <source>
        <dbReference type="ARBA" id="ARBA00022692"/>
    </source>
</evidence>
<dbReference type="InterPro" id="IPR019734">
    <property type="entry name" value="TPR_rpt"/>
</dbReference>
<keyword evidence="10" id="KW-0802">TPR repeat</keyword>
<dbReference type="GO" id="GO:0051301">
    <property type="term" value="P:cell division"/>
    <property type="evidence" value="ECO:0007669"/>
    <property type="project" value="TreeGrafter"/>
</dbReference>
<dbReference type="Gene3D" id="1.25.40.10">
    <property type="entry name" value="Tetratricopeptide repeat domain"/>
    <property type="match status" value="2"/>
</dbReference>
<evidence type="ECO:0000256" key="10">
    <source>
        <dbReference type="PROSITE-ProRule" id="PRU00339"/>
    </source>
</evidence>
<keyword evidence="14" id="KW-1185">Reference proteome</keyword>
<dbReference type="OrthoDB" id="7067577at2"/>
<dbReference type="Proteomes" id="UP000290287">
    <property type="component" value="Unassembled WGS sequence"/>
</dbReference>
<evidence type="ECO:0000256" key="11">
    <source>
        <dbReference type="SAM" id="Phobius"/>
    </source>
</evidence>
<comment type="subcellular location">
    <subcellularLocation>
        <location evidence="2">Cell inner membrane</location>
        <topology evidence="2">Multi-pass membrane protein</topology>
    </subcellularLocation>
</comment>
<dbReference type="EMBL" id="PEIB01000017">
    <property type="protein sequence ID" value="RXJ72622.1"/>
    <property type="molecule type" value="Genomic_DNA"/>
</dbReference>
<dbReference type="GO" id="GO:0042168">
    <property type="term" value="P:heme metabolic process"/>
    <property type="evidence" value="ECO:0007669"/>
    <property type="project" value="InterPro"/>
</dbReference>
<dbReference type="NCBIfam" id="TIGR00540">
    <property type="entry name" value="TPR_hemY_coli"/>
    <property type="match status" value="1"/>
</dbReference>
<evidence type="ECO:0000256" key="1">
    <source>
        <dbReference type="ARBA" id="ARBA00002962"/>
    </source>
</evidence>
<dbReference type="SUPFAM" id="SSF48452">
    <property type="entry name" value="TPR-like"/>
    <property type="match status" value="2"/>
</dbReference>
<sequence>MIKIILLIAALIAGLIIGPELAGNQGYVLISAANQTLEMSLTTLLILIVALLGVFFLLEYALRTLFSSMSTTRSWFSGRKRRKARELTHNGLLKLVEGNWKQAEKLVVKAAPHSESPLLNYLAAAEAAQGRGNTEERDKYLQQAAECDENALAMILTRAKMQFREGQYEEALANLEGLRQAHPRNPMMLGLLKDTYIKLDEWRPLLQLLPVLKKAAVIDENEKQTLTMQAECGLMTQISANKGSEGLLTHWHSLSRQFRQQPEALVCLVRLLVERKADDAAFSMLKEVLKKNPDERLIASVPELTLADYHPAIVTLTDLLRYNEANPITHSALGELYARDNKWQEAKQHLEKALDVRQSVSDYALLVEVLEKLNQSGEANTVSRQALRLALPNKAS</sequence>
<evidence type="ECO:0000256" key="7">
    <source>
        <dbReference type="ARBA" id="ARBA00022989"/>
    </source>
</evidence>
<dbReference type="UniPathway" id="UPA00252"/>
<keyword evidence="9" id="KW-0627">Porphyrin biosynthesis</keyword>
<feature type="repeat" description="TPR" evidence="10">
    <location>
        <begin position="327"/>
        <end position="360"/>
    </location>
</feature>
<reference evidence="13 14" key="1">
    <citation type="submission" date="2017-10" db="EMBL/GenBank/DDBJ databases">
        <title>Nyctiphanis sp. nov., isolated from the stomach of the euphausiid Nyctiphanes simplex (Hansen, 1911) in the Gulf of California.</title>
        <authorList>
            <person name="Gomez-Gil B."/>
            <person name="Aguilar-Mendez M."/>
            <person name="Lopez-Cortes A."/>
            <person name="Gomez-Gutierrez J."/>
            <person name="Roque A."/>
            <person name="Lang E."/>
            <person name="Gonzalez-Castillo A."/>
        </authorList>
    </citation>
    <scope>NUCLEOTIDE SEQUENCE [LARGE SCALE GENOMIC DNA]</scope>
    <source>
        <strain evidence="13 14">CAIM 600</strain>
    </source>
</reference>
<dbReference type="InterPro" id="IPR011990">
    <property type="entry name" value="TPR-like_helical_dom_sf"/>
</dbReference>
<comment type="pathway">
    <text evidence="3">Porphyrin-containing compound metabolism; protoheme biosynthesis.</text>
</comment>